<feature type="domain" description="Methyltransferase" evidence="1">
    <location>
        <begin position="46"/>
        <end position="142"/>
    </location>
</feature>
<dbReference type="Proteomes" id="UP001595961">
    <property type="component" value="Unassembled WGS sequence"/>
</dbReference>
<dbReference type="Gene3D" id="3.40.50.150">
    <property type="entry name" value="Vaccinia Virus protein VP39"/>
    <property type="match status" value="1"/>
</dbReference>
<dbReference type="SUPFAM" id="SSF53335">
    <property type="entry name" value="S-adenosyl-L-methionine-dependent methyltransferases"/>
    <property type="match status" value="1"/>
</dbReference>
<dbReference type="GO" id="GO:0032259">
    <property type="term" value="P:methylation"/>
    <property type="evidence" value="ECO:0007669"/>
    <property type="project" value="UniProtKB-KW"/>
</dbReference>
<name>A0ABV9C5T2_9GAMM</name>
<dbReference type="EMBL" id="JBHSGA010000020">
    <property type="protein sequence ID" value="MFC4528401.1"/>
    <property type="molecule type" value="Genomic_DNA"/>
</dbReference>
<keyword evidence="2" id="KW-0808">Transferase</keyword>
<dbReference type="GO" id="GO:0008168">
    <property type="term" value="F:methyltransferase activity"/>
    <property type="evidence" value="ECO:0007669"/>
    <property type="project" value="UniProtKB-KW"/>
</dbReference>
<dbReference type="PANTHER" id="PTHR12843:SF5">
    <property type="entry name" value="EEF1A LYSINE METHYLTRANSFERASE 2"/>
    <property type="match status" value="1"/>
</dbReference>
<accession>A0ABV9C5T2</accession>
<organism evidence="2 3">
    <name type="scientific">Dyella halodurans</name>
    <dbReference type="NCBI Taxonomy" id="1920171"/>
    <lineage>
        <taxon>Bacteria</taxon>
        <taxon>Pseudomonadati</taxon>
        <taxon>Pseudomonadota</taxon>
        <taxon>Gammaproteobacteria</taxon>
        <taxon>Lysobacterales</taxon>
        <taxon>Rhodanobacteraceae</taxon>
        <taxon>Dyella</taxon>
    </lineage>
</organism>
<dbReference type="InterPro" id="IPR041698">
    <property type="entry name" value="Methyltransf_25"/>
</dbReference>
<keyword evidence="2" id="KW-0489">Methyltransferase</keyword>
<dbReference type="Pfam" id="PF13649">
    <property type="entry name" value="Methyltransf_25"/>
    <property type="match status" value="1"/>
</dbReference>
<reference evidence="3" key="1">
    <citation type="journal article" date="2019" name="Int. J. Syst. Evol. Microbiol.">
        <title>The Global Catalogue of Microorganisms (GCM) 10K type strain sequencing project: providing services to taxonomists for standard genome sequencing and annotation.</title>
        <authorList>
            <consortium name="The Broad Institute Genomics Platform"/>
            <consortium name="The Broad Institute Genome Sequencing Center for Infectious Disease"/>
            <person name="Wu L."/>
            <person name="Ma J."/>
        </authorList>
    </citation>
    <scope>NUCLEOTIDE SEQUENCE [LARGE SCALE GENOMIC DNA]</scope>
    <source>
        <strain evidence="3">CCM 4481</strain>
    </source>
</reference>
<proteinExistence type="predicted"/>
<dbReference type="PANTHER" id="PTHR12843">
    <property type="entry name" value="PROTEIN-LYSINE N-METHYLTRANSFERASE METTL10"/>
    <property type="match status" value="1"/>
</dbReference>
<comment type="caution">
    <text evidence="2">The sequence shown here is derived from an EMBL/GenBank/DDBJ whole genome shotgun (WGS) entry which is preliminary data.</text>
</comment>
<sequence>MSTSLQTHWDTVYREKGEEQTSWFRPRLDASLQLIDALDLPRDQAVLDVGGGRSTLVDDLLQRGFVDVSVLDLSAVAMAEAKQRLGTQAASVRWIAGDVTAVELPAARYALWHDRAVFHFLTEAAEQSRYVDAAARAVKPGGHLVVGTFATDGPERCSGMLVARYDAITLAAAFAPAFTQVTHGRDVHRTPSGHEQAFTYVVLRRQHDGAST</sequence>
<evidence type="ECO:0000313" key="3">
    <source>
        <dbReference type="Proteomes" id="UP001595961"/>
    </source>
</evidence>
<dbReference type="InterPro" id="IPR029063">
    <property type="entry name" value="SAM-dependent_MTases_sf"/>
</dbReference>
<dbReference type="CDD" id="cd02440">
    <property type="entry name" value="AdoMet_MTases"/>
    <property type="match status" value="1"/>
</dbReference>
<protein>
    <submittedName>
        <fullName evidence="2">Class I SAM-dependent methyltransferase</fullName>
        <ecNumber evidence="2">2.1.1.-</ecNumber>
    </submittedName>
</protein>
<keyword evidence="3" id="KW-1185">Reference proteome</keyword>
<evidence type="ECO:0000259" key="1">
    <source>
        <dbReference type="Pfam" id="PF13649"/>
    </source>
</evidence>
<dbReference type="EC" id="2.1.1.-" evidence="2"/>
<dbReference type="RefSeq" id="WP_266148276.1">
    <property type="nucleotide sequence ID" value="NZ_CP064028.1"/>
</dbReference>
<evidence type="ECO:0000313" key="2">
    <source>
        <dbReference type="EMBL" id="MFC4528401.1"/>
    </source>
</evidence>
<gene>
    <name evidence="2" type="ORF">ACFO5W_17280</name>
</gene>